<sequence>MVLELLVVHHIPNQLLLLMPGSRKMLPNRVVVNKLGRKTSRREYYCREAMKDGLGSMPRNNHILFI</sequence>
<dbReference type="Proteomes" id="UP001279734">
    <property type="component" value="Unassembled WGS sequence"/>
</dbReference>
<proteinExistence type="predicted"/>
<name>A0AAD3XZH0_NEPGR</name>
<evidence type="ECO:0000313" key="1">
    <source>
        <dbReference type="EMBL" id="GMH23562.1"/>
    </source>
</evidence>
<evidence type="ECO:0000313" key="2">
    <source>
        <dbReference type="Proteomes" id="UP001279734"/>
    </source>
</evidence>
<accession>A0AAD3XZH0</accession>
<dbReference type="AlphaFoldDB" id="A0AAD3XZH0"/>
<organism evidence="1 2">
    <name type="scientific">Nepenthes gracilis</name>
    <name type="common">Slender pitcher plant</name>
    <dbReference type="NCBI Taxonomy" id="150966"/>
    <lineage>
        <taxon>Eukaryota</taxon>
        <taxon>Viridiplantae</taxon>
        <taxon>Streptophyta</taxon>
        <taxon>Embryophyta</taxon>
        <taxon>Tracheophyta</taxon>
        <taxon>Spermatophyta</taxon>
        <taxon>Magnoliopsida</taxon>
        <taxon>eudicotyledons</taxon>
        <taxon>Gunneridae</taxon>
        <taxon>Pentapetalae</taxon>
        <taxon>Caryophyllales</taxon>
        <taxon>Nepenthaceae</taxon>
        <taxon>Nepenthes</taxon>
    </lineage>
</organism>
<protein>
    <submittedName>
        <fullName evidence="1">Uncharacterized protein</fullName>
    </submittedName>
</protein>
<dbReference type="EMBL" id="BSYO01000026">
    <property type="protein sequence ID" value="GMH23562.1"/>
    <property type="molecule type" value="Genomic_DNA"/>
</dbReference>
<comment type="caution">
    <text evidence="1">The sequence shown here is derived from an EMBL/GenBank/DDBJ whole genome shotgun (WGS) entry which is preliminary data.</text>
</comment>
<keyword evidence="2" id="KW-1185">Reference proteome</keyword>
<gene>
    <name evidence="1" type="ORF">Nepgr_025405</name>
</gene>
<reference evidence="1" key="1">
    <citation type="submission" date="2023-05" db="EMBL/GenBank/DDBJ databases">
        <title>Nepenthes gracilis genome sequencing.</title>
        <authorList>
            <person name="Fukushima K."/>
        </authorList>
    </citation>
    <scope>NUCLEOTIDE SEQUENCE</scope>
    <source>
        <strain evidence="1">SING2019-196</strain>
    </source>
</reference>